<feature type="compositionally biased region" description="Low complexity" evidence="7">
    <location>
        <begin position="239"/>
        <end position="248"/>
    </location>
</feature>
<organism evidence="9 10">
    <name type="scientific">Kazachstania africana (strain ATCC 22294 / BCRC 22015 / CBS 2517 / CECT 1963 / NBRC 1671 / NRRL Y-8276)</name>
    <name type="common">Yeast</name>
    <name type="synonym">Kluyveromyces africanus</name>
    <dbReference type="NCBI Taxonomy" id="1071382"/>
    <lineage>
        <taxon>Eukaryota</taxon>
        <taxon>Fungi</taxon>
        <taxon>Dikarya</taxon>
        <taxon>Ascomycota</taxon>
        <taxon>Saccharomycotina</taxon>
        <taxon>Saccharomycetes</taxon>
        <taxon>Saccharomycetales</taxon>
        <taxon>Saccharomycetaceae</taxon>
        <taxon>Kazachstania</taxon>
    </lineage>
</organism>
<evidence type="ECO:0000313" key="9">
    <source>
        <dbReference type="EMBL" id="CCF60535.1"/>
    </source>
</evidence>
<protein>
    <recommendedName>
        <fullName evidence="6">Ubiquitin carboxyl-terminal hydrolase</fullName>
        <ecNumber evidence="6">3.4.19.12</ecNumber>
    </recommendedName>
</protein>
<dbReference type="AlphaFoldDB" id="H2B1N5"/>
<evidence type="ECO:0000256" key="3">
    <source>
        <dbReference type="ARBA" id="ARBA00022670"/>
    </source>
</evidence>
<feature type="compositionally biased region" description="Low complexity" evidence="7">
    <location>
        <begin position="181"/>
        <end position="195"/>
    </location>
</feature>
<dbReference type="GO" id="GO:0004843">
    <property type="term" value="F:cysteine-type deubiquitinase activity"/>
    <property type="evidence" value="ECO:0007669"/>
    <property type="project" value="UniProtKB-UniRule"/>
</dbReference>
<feature type="domain" description="USP" evidence="8">
    <location>
        <begin position="122"/>
        <end position="617"/>
    </location>
</feature>
<evidence type="ECO:0000256" key="5">
    <source>
        <dbReference type="ARBA" id="ARBA00022807"/>
    </source>
</evidence>
<reference evidence="9 10" key="1">
    <citation type="journal article" date="2011" name="Proc. Natl. Acad. Sci. U.S.A.">
        <title>Evolutionary erosion of yeast sex chromosomes by mating-type switching accidents.</title>
        <authorList>
            <person name="Gordon J.L."/>
            <person name="Armisen D."/>
            <person name="Proux-Wera E."/>
            <person name="Oheigeartaigh S.S."/>
            <person name="Byrne K.P."/>
            <person name="Wolfe K.H."/>
        </authorList>
    </citation>
    <scope>NUCLEOTIDE SEQUENCE [LARGE SCALE GENOMIC DNA]</scope>
    <source>
        <strain evidence="10">ATCC 22294 / BCRC 22015 / CBS 2517 / CECT 1963 / NBRC 1671 / NRRL Y-8276</strain>
    </source>
</reference>
<accession>H2B1N5</accession>
<dbReference type="PANTHER" id="PTHR24006">
    <property type="entry name" value="UBIQUITIN CARBOXYL-TERMINAL HYDROLASE"/>
    <property type="match status" value="1"/>
</dbReference>
<dbReference type="KEGG" id="kaf:KAFR_0K01810"/>
<keyword evidence="3 6" id="KW-0645">Protease</keyword>
<dbReference type="Proteomes" id="UP000005220">
    <property type="component" value="Chromosome 11"/>
</dbReference>
<dbReference type="GO" id="GO:0005634">
    <property type="term" value="C:nucleus"/>
    <property type="evidence" value="ECO:0007669"/>
    <property type="project" value="TreeGrafter"/>
</dbReference>
<evidence type="ECO:0000256" key="1">
    <source>
        <dbReference type="ARBA" id="ARBA00000707"/>
    </source>
</evidence>
<dbReference type="InterPro" id="IPR001394">
    <property type="entry name" value="Peptidase_C19_UCH"/>
</dbReference>
<evidence type="ECO:0000256" key="6">
    <source>
        <dbReference type="RuleBase" id="RU366025"/>
    </source>
</evidence>
<dbReference type="HOGENOM" id="CLU_008279_12_1_1"/>
<feature type="compositionally biased region" description="Basic residues" evidence="7">
    <location>
        <begin position="686"/>
        <end position="695"/>
    </location>
</feature>
<dbReference type="EMBL" id="HE650831">
    <property type="protein sequence ID" value="CCF60535.1"/>
    <property type="molecule type" value="Genomic_DNA"/>
</dbReference>
<dbReference type="GeneID" id="13886724"/>
<gene>
    <name evidence="9" type="primary">KAFR0K01810</name>
    <name evidence="9" type="ORF">KAFR_0K01810</name>
</gene>
<proteinExistence type="inferred from homology"/>
<evidence type="ECO:0000313" key="10">
    <source>
        <dbReference type="Proteomes" id="UP000005220"/>
    </source>
</evidence>
<evidence type="ECO:0000256" key="2">
    <source>
        <dbReference type="ARBA" id="ARBA00009085"/>
    </source>
</evidence>
<dbReference type="STRING" id="1071382.H2B1N5"/>
<dbReference type="eggNOG" id="KOG1864">
    <property type="taxonomic scope" value="Eukaryota"/>
</dbReference>
<dbReference type="InterPro" id="IPR018200">
    <property type="entry name" value="USP_CS"/>
</dbReference>
<keyword evidence="5 6" id="KW-0788">Thiol protease</keyword>
<keyword evidence="10" id="KW-1185">Reference proteome</keyword>
<dbReference type="FunFam" id="3.90.70.10:FF:000131">
    <property type="entry name" value="Ubiquitin carboxyl-terminal hydrolase"/>
    <property type="match status" value="1"/>
</dbReference>
<dbReference type="SUPFAM" id="SSF54001">
    <property type="entry name" value="Cysteine proteinases"/>
    <property type="match status" value="1"/>
</dbReference>
<dbReference type="OrthoDB" id="27652at2759"/>
<dbReference type="PANTHER" id="PTHR24006:SF733">
    <property type="entry name" value="RE52890P"/>
    <property type="match status" value="1"/>
</dbReference>
<dbReference type="InterPro" id="IPR050164">
    <property type="entry name" value="Peptidase_C19"/>
</dbReference>
<dbReference type="PROSITE" id="PS00972">
    <property type="entry name" value="USP_1"/>
    <property type="match status" value="1"/>
</dbReference>
<feature type="region of interest" description="Disordered" evidence="7">
    <location>
        <begin position="1"/>
        <end position="46"/>
    </location>
</feature>
<dbReference type="PROSITE" id="PS50235">
    <property type="entry name" value="USP_3"/>
    <property type="match status" value="1"/>
</dbReference>
<dbReference type="RefSeq" id="XP_003959670.1">
    <property type="nucleotide sequence ID" value="XM_003959621.1"/>
</dbReference>
<dbReference type="GO" id="GO:0016579">
    <property type="term" value="P:protein deubiquitination"/>
    <property type="evidence" value="ECO:0007669"/>
    <property type="project" value="InterPro"/>
</dbReference>
<feature type="compositionally biased region" description="Basic and acidic residues" evidence="7">
    <location>
        <begin position="31"/>
        <end position="44"/>
    </location>
</feature>
<dbReference type="InParanoid" id="H2B1N5"/>
<feature type="region of interest" description="Disordered" evidence="7">
    <location>
        <begin position="181"/>
        <end position="276"/>
    </location>
</feature>
<dbReference type="InterPro" id="IPR038765">
    <property type="entry name" value="Papain-like_cys_pep_sf"/>
</dbReference>
<dbReference type="FunCoup" id="H2B1N5">
    <property type="interactions" value="293"/>
</dbReference>
<name>H2B1N5_KAZAF</name>
<feature type="region of interest" description="Disordered" evidence="7">
    <location>
        <begin position="674"/>
        <end position="714"/>
    </location>
</feature>
<feature type="compositionally biased region" description="Polar residues" evidence="7">
    <location>
        <begin position="218"/>
        <end position="231"/>
    </location>
</feature>
<dbReference type="Pfam" id="PF00443">
    <property type="entry name" value="UCH"/>
    <property type="match status" value="1"/>
</dbReference>
<sequence>MRLNPFLSVGRTHKDKNKENFGHTATHIKHGPTEKKQPSSKKEAVSSIVQELPRDMIAQIPRTASLTSTPSSSTKNDLAASITTSLPPNHQAIEEFLDIDIKRITPSISEVLPYGDGSNKIFGYENFGNTCYCNSILQCLFFLDDFRIDILKHPRKESIDGRKLKYSGNTPRIFTLESFENMSSNNNSSGTNNPSKPTQDNENHTTTVTNPNSVSSNLISSTTANTNSNKPNDPLQRRNSFMSSFSKSNSDRTLSNNNSSANSNSNISSSSNKSHIEPTHTVIMTADSITEKLHNGCEQIIIGRKTAPSLLNYKSAFEFDDPYNSEQRKKVALITGPVLNIDHTIKQTKKPNLYLCLRDIFECVVENENLTGVISPYQFVRTLKKENILFSTMMQQDAHEFLNFLLNELNDFLQLSNEKNFILDQFQGTLTNQIKCLTCDTLTSNNEPFLDFPIEVKNDDEDLNIQDILNKYHQREILNGTNKFYCNQCHGLQEAERIVGLKKLPHTLALHLKRFKYLEEKNANTKLFNKIEYPLILSVSSTFNDSIHKKYELISIVVHLGGGPHHGHYVSICKSDKFGWLLFDDETVESINEETVLKFVGDPEDQTTAYVLFYREIDCDNDKDCDTDSIPLPKSRSEYEANIECLVKYDDKIKLNEMKRAEKQKIEEEARIESIQEEGEMELGKTRKNNSHHKMSSQNNKNNRKSKLLGFVKV</sequence>
<feature type="compositionally biased region" description="Low complexity" evidence="7">
    <location>
        <begin position="204"/>
        <end position="217"/>
    </location>
</feature>
<dbReference type="GO" id="GO:0006508">
    <property type="term" value="P:proteolysis"/>
    <property type="evidence" value="ECO:0007669"/>
    <property type="project" value="UniProtKB-KW"/>
</dbReference>
<dbReference type="Gene3D" id="3.90.70.10">
    <property type="entry name" value="Cysteine proteinases"/>
    <property type="match status" value="2"/>
</dbReference>
<evidence type="ECO:0000259" key="8">
    <source>
        <dbReference type="PROSITE" id="PS50235"/>
    </source>
</evidence>
<dbReference type="GO" id="GO:0005829">
    <property type="term" value="C:cytosol"/>
    <property type="evidence" value="ECO:0007669"/>
    <property type="project" value="TreeGrafter"/>
</dbReference>
<dbReference type="PROSITE" id="PS00973">
    <property type="entry name" value="USP_2"/>
    <property type="match status" value="1"/>
</dbReference>
<feature type="compositionally biased region" description="Low complexity" evidence="7">
    <location>
        <begin position="255"/>
        <end position="273"/>
    </location>
</feature>
<keyword evidence="6" id="KW-0833">Ubl conjugation pathway</keyword>
<keyword evidence="4 6" id="KW-0378">Hydrolase</keyword>
<dbReference type="EC" id="3.4.19.12" evidence="6"/>
<evidence type="ECO:0000256" key="4">
    <source>
        <dbReference type="ARBA" id="ARBA00022801"/>
    </source>
</evidence>
<comment type="similarity">
    <text evidence="2 6">Belongs to the peptidase C19 family.</text>
</comment>
<comment type="catalytic activity">
    <reaction evidence="1 6">
        <text>Thiol-dependent hydrolysis of ester, thioester, amide, peptide and isopeptide bonds formed by the C-terminal Gly of ubiquitin (a 76-residue protein attached to proteins as an intracellular targeting signal).</text>
        <dbReference type="EC" id="3.4.19.12"/>
    </reaction>
</comment>
<dbReference type="CDD" id="cd02257">
    <property type="entry name" value="Peptidase_C19"/>
    <property type="match status" value="1"/>
</dbReference>
<evidence type="ECO:0000256" key="7">
    <source>
        <dbReference type="SAM" id="MobiDB-lite"/>
    </source>
</evidence>
<dbReference type="InterPro" id="IPR028889">
    <property type="entry name" value="USP"/>
</dbReference>